<protein>
    <submittedName>
        <fullName evidence="11">Cytochrome c551 peroxidase</fullName>
    </submittedName>
</protein>
<keyword evidence="3 8" id="KW-0479">Metal-binding</keyword>
<dbReference type="PANTHER" id="PTHR30600:SF10">
    <property type="entry name" value="BLL6722 PROTEIN"/>
    <property type="match status" value="1"/>
</dbReference>
<dbReference type="Proteomes" id="UP001317705">
    <property type="component" value="Chromosome"/>
</dbReference>
<evidence type="ECO:0000256" key="4">
    <source>
        <dbReference type="ARBA" id="ARBA00022729"/>
    </source>
</evidence>
<evidence type="ECO:0000313" key="11">
    <source>
        <dbReference type="EMBL" id="BDV42876.1"/>
    </source>
</evidence>
<dbReference type="InterPro" id="IPR009056">
    <property type="entry name" value="Cyt_c-like_dom"/>
</dbReference>
<dbReference type="Gene3D" id="1.10.760.10">
    <property type="entry name" value="Cytochrome c-like domain"/>
    <property type="match status" value="2"/>
</dbReference>
<evidence type="ECO:0000259" key="10">
    <source>
        <dbReference type="PROSITE" id="PS51007"/>
    </source>
</evidence>
<keyword evidence="6" id="KW-0560">Oxidoreductase</keyword>
<proteinExistence type="predicted"/>
<dbReference type="SUPFAM" id="SSF46626">
    <property type="entry name" value="Cytochrome c"/>
    <property type="match status" value="2"/>
</dbReference>
<evidence type="ECO:0000256" key="2">
    <source>
        <dbReference type="ARBA" id="ARBA00022617"/>
    </source>
</evidence>
<dbReference type="PIRSF" id="PIRSF000294">
    <property type="entry name" value="Cytochrome-c_peroxidase"/>
    <property type="match status" value="1"/>
</dbReference>
<evidence type="ECO:0000313" key="12">
    <source>
        <dbReference type="Proteomes" id="UP001317705"/>
    </source>
</evidence>
<keyword evidence="5" id="KW-0574">Periplasm</keyword>
<dbReference type="PROSITE" id="PS51007">
    <property type="entry name" value="CYTC"/>
    <property type="match status" value="1"/>
</dbReference>
<feature type="domain" description="Cytochrome c" evidence="10">
    <location>
        <begin position="201"/>
        <end position="358"/>
    </location>
</feature>
<keyword evidence="4 9" id="KW-0732">Signal</keyword>
<organism evidence="11 12">
    <name type="scientific">Geotalea uraniireducens</name>
    <dbReference type="NCBI Taxonomy" id="351604"/>
    <lineage>
        <taxon>Bacteria</taxon>
        <taxon>Pseudomonadati</taxon>
        <taxon>Thermodesulfobacteriota</taxon>
        <taxon>Desulfuromonadia</taxon>
        <taxon>Geobacterales</taxon>
        <taxon>Geobacteraceae</taxon>
        <taxon>Geotalea</taxon>
    </lineage>
</organism>
<evidence type="ECO:0000256" key="3">
    <source>
        <dbReference type="ARBA" id="ARBA00022723"/>
    </source>
</evidence>
<evidence type="ECO:0000256" key="7">
    <source>
        <dbReference type="ARBA" id="ARBA00023004"/>
    </source>
</evidence>
<evidence type="ECO:0000256" key="6">
    <source>
        <dbReference type="ARBA" id="ARBA00023002"/>
    </source>
</evidence>
<evidence type="ECO:0000256" key="5">
    <source>
        <dbReference type="ARBA" id="ARBA00022764"/>
    </source>
</evidence>
<keyword evidence="12" id="KW-1185">Reference proteome</keyword>
<reference evidence="11 12" key="1">
    <citation type="submission" date="2022-12" db="EMBL/GenBank/DDBJ databases">
        <title>Polyphasic characterization of Geotalea uranireducens NIT-SL11 newly isolated from a complex of sewage sludge and microbially reduced graphene oxide.</title>
        <authorList>
            <person name="Xie L."/>
            <person name="Yoshida N."/>
            <person name="Meng L."/>
        </authorList>
    </citation>
    <scope>NUCLEOTIDE SEQUENCE [LARGE SCALE GENOMIC DNA]</scope>
    <source>
        <strain evidence="11 12">NIT-SL11</strain>
    </source>
</reference>
<dbReference type="PANTHER" id="PTHR30600">
    <property type="entry name" value="CYTOCHROME C PEROXIDASE-RELATED"/>
    <property type="match status" value="1"/>
</dbReference>
<dbReference type="EMBL" id="AP027151">
    <property type="protein sequence ID" value="BDV42876.1"/>
    <property type="molecule type" value="Genomic_DNA"/>
</dbReference>
<dbReference type="RefSeq" id="WP_282003579.1">
    <property type="nucleotide sequence ID" value="NZ_AP027151.1"/>
</dbReference>
<evidence type="ECO:0000256" key="8">
    <source>
        <dbReference type="PROSITE-ProRule" id="PRU00433"/>
    </source>
</evidence>
<evidence type="ECO:0000256" key="9">
    <source>
        <dbReference type="SAM" id="SignalP"/>
    </source>
</evidence>
<dbReference type="InterPro" id="IPR036909">
    <property type="entry name" value="Cyt_c-like_dom_sf"/>
</dbReference>
<feature type="signal peptide" evidence="9">
    <location>
        <begin position="1"/>
        <end position="25"/>
    </location>
</feature>
<keyword evidence="11" id="KW-0575">Peroxidase</keyword>
<dbReference type="Pfam" id="PF03150">
    <property type="entry name" value="CCP_MauG"/>
    <property type="match status" value="1"/>
</dbReference>
<comment type="subcellular location">
    <subcellularLocation>
        <location evidence="1">Periplasm</location>
    </subcellularLocation>
</comment>
<keyword evidence="7 8" id="KW-0408">Iron</keyword>
<accession>A0ABM8ELH7</accession>
<dbReference type="InterPro" id="IPR004852">
    <property type="entry name" value="Di-haem_cyt_c_peroxidsae"/>
</dbReference>
<dbReference type="InterPro" id="IPR026259">
    <property type="entry name" value="MauG/Cytc_peroxidase"/>
</dbReference>
<gene>
    <name evidence="11" type="ORF">GURASL_17990</name>
</gene>
<evidence type="ECO:0000256" key="1">
    <source>
        <dbReference type="ARBA" id="ARBA00004418"/>
    </source>
</evidence>
<name>A0ABM8ELH7_9BACT</name>
<sequence length="368" mass="39788">MSRTVAGAVLAFGLALAGVPAGTFAAPPLGLPPVPIPADNPQSPEKISLGKRLFEDKRFSGDGTVSCSNCHDPAKAFADGLPVAEGIRKQHGARNSPTVINAAYYESQFWDGRRPSLEAQSKDPFLNPVEHGLTSHEPILATIRGDKDYPGQFRHAFGVEPAALTIDHVAKAIAAFERTVIAGDSPFDRYLYGGERGAIPASAIRGLDIFRTKGRCQDCHSIGQTTALFTDNKFHNIGAGFSRIAGRYLQVASAFRKARQQGKEVDKSVITDRDASELGRFVVTLRPSDLGRFKTSSLRNIAVTGPYMHDGSMKTMEEVVEFYNKGGEQNPFLDSGIRPLNLTAEEKADLVAFLKTLTSPQYANLAQP</sequence>
<feature type="chain" id="PRO_5047080152" evidence="9">
    <location>
        <begin position="26"/>
        <end position="368"/>
    </location>
</feature>
<dbReference type="GO" id="GO:0004601">
    <property type="term" value="F:peroxidase activity"/>
    <property type="evidence" value="ECO:0007669"/>
    <property type="project" value="UniProtKB-KW"/>
</dbReference>
<keyword evidence="2 8" id="KW-0349">Heme</keyword>
<dbReference type="InterPro" id="IPR051395">
    <property type="entry name" value="Cytochrome_c_Peroxidase/MauG"/>
</dbReference>